<reference evidence="2 3" key="1">
    <citation type="submission" date="2024-04" db="EMBL/GenBank/DDBJ databases">
        <authorList>
            <person name="Waldvogel A.-M."/>
            <person name="Schoenle A."/>
        </authorList>
    </citation>
    <scope>NUCLEOTIDE SEQUENCE [LARGE SCALE GENOMIC DNA]</scope>
</reference>
<dbReference type="AlphaFoldDB" id="A0AAV2LE16"/>
<keyword evidence="3" id="KW-1185">Reference proteome</keyword>
<dbReference type="EMBL" id="OZ035845">
    <property type="protein sequence ID" value="CAL1600391.1"/>
    <property type="molecule type" value="Genomic_DNA"/>
</dbReference>
<feature type="region of interest" description="Disordered" evidence="1">
    <location>
        <begin position="42"/>
        <end position="94"/>
    </location>
</feature>
<feature type="compositionally biased region" description="Pro residues" evidence="1">
    <location>
        <begin position="42"/>
        <end position="51"/>
    </location>
</feature>
<evidence type="ECO:0000256" key="1">
    <source>
        <dbReference type="SAM" id="MobiDB-lite"/>
    </source>
</evidence>
<proteinExistence type="predicted"/>
<evidence type="ECO:0008006" key="4">
    <source>
        <dbReference type="Google" id="ProtNLM"/>
    </source>
</evidence>
<evidence type="ECO:0000313" key="3">
    <source>
        <dbReference type="Proteomes" id="UP001497482"/>
    </source>
</evidence>
<gene>
    <name evidence="2" type="ORF">KC01_LOCUS28487</name>
</gene>
<feature type="compositionally biased region" description="Low complexity" evidence="1">
    <location>
        <begin position="52"/>
        <end position="79"/>
    </location>
</feature>
<organism evidence="2 3">
    <name type="scientific">Knipowitschia caucasica</name>
    <name type="common">Caucasian dwarf goby</name>
    <name type="synonym">Pomatoschistus caucasicus</name>
    <dbReference type="NCBI Taxonomy" id="637954"/>
    <lineage>
        <taxon>Eukaryota</taxon>
        <taxon>Metazoa</taxon>
        <taxon>Chordata</taxon>
        <taxon>Craniata</taxon>
        <taxon>Vertebrata</taxon>
        <taxon>Euteleostomi</taxon>
        <taxon>Actinopterygii</taxon>
        <taxon>Neopterygii</taxon>
        <taxon>Teleostei</taxon>
        <taxon>Neoteleostei</taxon>
        <taxon>Acanthomorphata</taxon>
        <taxon>Gobiaria</taxon>
        <taxon>Gobiiformes</taxon>
        <taxon>Gobioidei</taxon>
        <taxon>Gobiidae</taxon>
        <taxon>Gobiinae</taxon>
        <taxon>Knipowitschia</taxon>
    </lineage>
</organism>
<dbReference type="Proteomes" id="UP001497482">
    <property type="component" value="Chromosome 23"/>
</dbReference>
<protein>
    <recommendedName>
        <fullName evidence="4">Extensin-like</fullName>
    </recommendedName>
</protein>
<feature type="region of interest" description="Disordered" evidence="1">
    <location>
        <begin position="114"/>
        <end position="217"/>
    </location>
</feature>
<feature type="compositionally biased region" description="Polar residues" evidence="1">
    <location>
        <begin position="200"/>
        <end position="217"/>
    </location>
</feature>
<evidence type="ECO:0000313" key="2">
    <source>
        <dbReference type="EMBL" id="CAL1600391.1"/>
    </source>
</evidence>
<accession>A0AAV2LE16</accession>
<sequence length="217" mass="23652">MHLPIFLLLTSNHPLLLKSHRAIPSPHTHNLPCLLIPNSHPCPSPTRPPSPLSHKPSLPQSQQPVPHLNSQSHPFSSSPHKPPSPSIHQSHPCPQSHIASLALDPTRPVPVSSIHTIPLLNPTPSLPPKSQDPIPVSSIHKPSLPSNPTDHPFLSIPAHLLLKLDPKKPIAPSTSPTPPRDLRHPHRLSSYPFNSPPHYPTTSHTQDMSDGTYPPSN</sequence>
<name>A0AAV2LE16_KNICA</name>